<evidence type="ECO:0000256" key="2">
    <source>
        <dbReference type="ARBA" id="ARBA00022475"/>
    </source>
</evidence>
<feature type="active site" evidence="9">
    <location>
        <position position="142"/>
    </location>
</feature>
<dbReference type="Pfam" id="PF01252">
    <property type="entry name" value="Peptidase_A8"/>
    <property type="match status" value="1"/>
</dbReference>
<evidence type="ECO:0000256" key="11">
    <source>
        <dbReference type="RuleBase" id="RU004181"/>
    </source>
</evidence>
<reference evidence="12 13" key="1">
    <citation type="submission" date="2016-01" db="EMBL/GenBank/DDBJ databases">
        <title>Draft genome of the antarctic isolate Shewanella frigidimarina Ag06-30.</title>
        <authorList>
            <person name="Parmeciano Di Noto G."/>
            <person name="Vazquez S."/>
            <person name="Mac Cormack W."/>
            <person name="Iriarte A."/>
            <person name="Quiroga C."/>
        </authorList>
    </citation>
    <scope>NUCLEOTIDE SEQUENCE [LARGE SCALE GENOMIC DNA]</scope>
    <source>
        <strain evidence="12 13">Ag06-30</strain>
    </source>
</reference>
<evidence type="ECO:0000256" key="5">
    <source>
        <dbReference type="ARBA" id="ARBA00022750"/>
    </source>
</evidence>
<evidence type="ECO:0000256" key="8">
    <source>
        <dbReference type="ARBA" id="ARBA00023136"/>
    </source>
</evidence>
<dbReference type="PRINTS" id="PR00781">
    <property type="entry name" value="LIPOSIGPTASE"/>
</dbReference>
<comment type="caution">
    <text evidence="9">Lacks conserved residue(s) required for the propagation of feature annotation.</text>
</comment>
<name>A0A106C0I6_SHEFR</name>
<organism evidence="12">
    <name type="scientific">Shewanella frigidimarina</name>
    <dbReference type="NCBI Taxonomy" id="56812"/>
    <lineage>
        <taxon>Bacteria</taxon>
        <taxon>Pseudomonadati</taxon>
        <taxon>Pseudomonadota</taxon>
        <taxon>Gammaproteobacteria</taxon>
        <taxon>Alteromonadales</taxon>
        <taxon>Shewanellaceae</taxon>
        <taxon>Shewanella</taxon>
    </lineage>
</organism>
<dbReference type="UniPathway" id="UPA00665"/>
<feature type="active site" evidence="9">
    <location>
        <position position="124"/>
    </location>
</feature>
<evidence type="ECO:0000313" key="13">
    <source>
        <dbReference type="Proteomes" id="UP000055702"/>
    </source>
</evidence>
<feature type="transmembrane region" description="Helical" evidence="9">
    <location>
        <begin position="133"/>
        <end position="155"/>
    </location>
</feature>
<dbReference type="PROSITE" id="PS00855">
    <property type="entry name" value="SPASE_II"/>
    <property type="match status" value="1"/>
</dbReference>
<comment type="function">
    <text evidence="9 10">This protein specifically catalyzes the removal of signal peptides from prolipoproteins.</text>
</comment>
<accession>A0A106C0I6</accession>
<evidence type="ECO:0000256" key="4">
    <source>
        <dbReference type="ARBA" id="ARBA00022692"/>
    </source>
</evidence>
<keyword evidence="8 9" id="KW-0472">Membrane</keyword>
<sequence>MDVWKRLLVVFLVTLSCVGCDQGTKLLAAEHLPKFQMTSYLNDLLRVGYTENIGAFLGLGNNLSEQARFWFFVVLVGTFLLALLVYLISNAKQHLVPLIALSLVFSGGMSNFYDRVVNNGAVIDFLNIGIGSIRTGIFNVADIAIMFGVFLLIFAQSKHKPTV</sequence>
<comment type="pathway">
    <text evidence="9">Protein modification; lipoprotein biosynthesis (signal peptide cleavage).</text>
</comment>
<keyword evidence="6 9" id="KW-0378">Hydrolase</keyword>
<evidence type="ECO:0000256" key="10">
    <source>
        <dbReference type="RuleBase" id="RU000594"/>
    </source>
</evidence>
<protein>
    <recommendedName>
        <fullName evidence="9">Lipoprotein signal peptidase</fullName>
        <ecNumber evidence="9">3.4.23.36</ecNumber>
    </recommendedName>
    <alternativeName>
        <fullName evidence="9">Prolipoprotein signal peptidase</fullName>
    </alternativeName>
    <alternativeName>
        <fullName evidence="9">Signal peptidase II</fullName>
        <shortName evidence="9">SPase II</shortName>
    </alternativeName>
</protein>
<gene>
    <name evidence="9" type="primary">lspA</name>
    <name evidence="12" type="ORF">AWJ07_05195</name>
</gene>
<dbReference type="GO" id="GO:0005886">
    <property type="term" value="C:plasma membrane"/>
    <property type="evidence" value="ECO:0007669"/>
    <property type="project" value="UniProtKB-SubCell"/>
</dbReference>
<dbReference type="PANTHER" id="PTHR33695:SF1">
    <property type="entry name" value="LIPOPROTEIN SIGNAL PEPTIDASE"/>
    <property type="match status" value="1"/>
</dbReference>
<dbReference type="HAMAP" id="MF_00161">
    <property type="entry name" value="LspA"/>
    <property type="match status" value="1"/>
</dbReference>
<dbReference type="PANTHER" id="PTHR33695">
    <property type="entry name" value="LIPOPROTEIN SIGNAL PEPTIDASE"/>
    <property type="match status" value="1"/>
</dbReference>
<feature type="transmembrane region" description="Helical" evidence="9">
    <location>
        <begin position="69"/>
        <end position="88"/>
    </location>
</feature>
<keyword evidence="4 9" id="KW-0812">Transmembrane</keyword>
<evidence type="ECO:0000256" key="3">
    <source>
        <dbReference type="ARBA" id="ARBA00022670"/>
    </source>
</evidence>
<evidence type="ECO:0000256" key="6">
    <source>
        <dbReference type="ARBA" id="ARBA00022801"/>
    </source>
</evidence>
<proteinExistence type="inferred from homology"/>
<evidence type="ECO:0000313" key="12">
    <source>
        <dbReference type="EMBL" id="KVX01971.1"/>
    </source>
</evidence>
<dbReference type="EC" id="3.4.23.36" evidence="9"/>
<keyword evidence="7 9" id="KW-1133">Transmembrane helix</keyword>
<comment type="catalytic activity">
    <reaction evidence="9 10">
        <text>Release of signal peptides from bacterial membrane prolipoproteins. Hydrolyzes -Xaa-Yaa-Zaa-|-(S,diacylglyceryl)Cys-, in which Xaa is hydrophobic (preferably Leu), and Yaa (Ala or Ser) and Zaa (Gly or Ala) have small, neutral side chains.</text>
        <dbReference type="EC" id="3.4.23.36"/>
    </reaction>
</comment>
<dbReference type="GO" id="GO:0004190">
    <property type="term" value="F:aspartic-type endopeptidase activity"/>
    <property type="evidence" value="ECO:0007669"/>
    <property type="project" value="UniProtKB-UniRule"/>
</dbReference>
<keyword evidence="2 9" id="KW-1003">Cell membrane</keyword>
<evidence type="ECO:0000256" key="1">
    <source>
        <dbReference type="ARBA" id="ARBA00006139"/>
    </source>
</evidence>
<dbReference type="GO" id="GO:0006508">
    <property type="term" value="P:proteolysis"/>
    <property type="evidence" value="ECO:0007669"/>
    <property type="project" value="UniProtKB-KW"/>
</dbReference>
<dbReference type="NCBIfam" id="TIGR00077">
    <property type="entry name" value="lspA"/>
    <property type="match status" value="1"/>
</dbReference>
<keyword evidence="3 9" id="KW-0645">Protease</keyword>
<evidence type="ECO:0000256" key="7">
    <source>
        <dbReference type="ARBA" id="ARBA00022989"/>
    </source>
</evidence>
<comment type="subcellular location">
    <subcellularLocation>
        <location evidence="9">Cell membrane</location>
        <topology evidence="9">Multi-pass membrane protein</topology>
    </subcellularLocation>
</comment>
<dbReference type="Proteomes" id="UP000055702">
    <property type="component" value="Unassembled WGS sequence"/>
</dbReference>
<dbReference type="RefSeq" id="WP_059745849.1">
    <property type="nucleotide sequence ID" value="NZ_LRDC01000018.1"/>
</dbReference>
<keyword evidence="5 9" id="KW-0064">Aspartyl protease</keyword>
<comment type="caution">
    <text evidence="12">The sequence shown here is derived from an EMBL/GenBank/DDBJ whole genome shotgun (WGS) entry which is preliminary data.</text>
</comment>
<evidence type="ECO:0000256" key="9">
    <source>
        <dbReference type="HAMAP-Rule" id="MF_00161"/>
    </source>
</evidence>
<dbReference type="EMBL" id="LRDC01000018">
    <property type="protein sequence ID" value="KVX01971.1"/>
    <property type="molecule type" value="Genomic_DNA"/>
</dbReference>
<dbReference type="PROSITE" id="PS51257">
    <property type="entry name" value="PROKAR_LIPOPROTEIN"/>
    <property type="match status" value="1"/>
</dbReference>
<dbReference type="AlphaFoldDB" id="A0A106C0I6"/>
<comment type="similarity">
    <text evidence="1 9 11">Belongs to the peptidase A8 family.</text>
</comment>
<feature type="transmembrane region" description="Helical" evidence="9">
    <location>
        <begin position="95"/>
        <end position="113"/>
    </location>
</feature>
<dbReference type="InterPro" id="IPR001872">
    <property type="entry name" value="Peptidase_A8"/>
</dbReference>